<dbReference type="EMBL" id="UINC01127586">
    <property type="protein sequence ID" value="SVD06800.1"/>
    <property type="molecule type" value="Genomic_DNA"/>
</dbReference>
<feature type="non-terminal residue" evidence="1">
    <location>
        <position position="1"/>
    </location>
</feature>
<organism evidence="1">
    <name type="scientific">marine metagenome</name>
    <dbReference type="NCBI Taxonomy" id="408172"/>
    <lineage>
        <taxon>unclassified sequences</taxon>
        <taxon>metagenomes</taxon>
        <taxon>ecological metagenomes</taxon>
    </lineage>
</organism>
<dbReference type="GO" id="GO:0006635">
    <property type="term" value="P:fatty acid beta-oxidation"/>
    <property type="evidence" value="ECO:0007669"/>
    <property type="project" value="TreeGrafter"/>
</dbReference>
<sequence>IITSAKPRVFSSGANIKMLATASHAAKVNFCKFTNETRCAMEQATALSGQYYLAVINGSASGGGYALALSCEHIMLVDDGSSRVALPELPLLGVLPATGGLTRLVDKRKIRRDYADIFCTTAEGVGGKRAIEWGLVDELVAPSKMEEASLLRARLLAGTDGRPDRKGITLTPLNRRVSGDQINYGYLAVEINRGKSCAAFTLHGPEERCSVGLEEVLAQGAEFWLLQLARELDDAILHLRTNRPDINCWIFKVVGEREILNSYDSLLVDGVGNWFLEEIRLFWIRVLKRLDVTSRSLMAIVDTGSGFSGILFE</sequence>
<dbReference type="GO" id="GO:0003824">
    <property type="term" value="F:catalytic activity"/>
    <property type="evidence" value="ECO:0007669"/>
    <property type="project" value="UniProtKB-ARBA"/>
</dbReference>
<evidence type="ECO:0008006" key="2">
    <source>
        <dbReference type="Google" id="ProtNLM"/>
    </source>
</evidence>
<dbReference type="InterPro" id="IPR001753">
    <property type="entry name" value="Enoyl-CoA_hydra/iso"/>
</dbReference>
<dbReference type="InterPro" id="IPR029045">
    <property type="entry name" value="ClpP/crotonase-like_dom_sf"/>
</dbReference>
<gene>
    <name evidence="1" type="ORF">METZ01_LOCUS359654</name>
</gene>
<dbReference type="CDD" id="cd06558">
    <property type="entry name" value="crotonase-like"/>
    <property type="match status" value="1"/>
</dbReference>
<reference evidence="1" key="1">
    <citation type="submission" date="2018-05" db="EMBL/GenBank/DDBJ databases">
        <authorList>
            <person name="Lanie J.A."/>
            <person name="Ng W.-L."/>
            <person name="Kazmierczak K.M."/>
            <person name="Andrzejewski T.M."/>
            <person name="Davidsen T.M."/>
            <person name="Wayne K.J."/>
            <person name="Tettelin H."/>
            <person name="Glass J.I."/>
            <person name="Rusch D."/>
            <person name="Podicherti R."/>
            <person name="Tsui H.-C.T."/>
            <person name="Winkler M.E."/>
        </authorList>
    </citation>
    <scope>NUCLEOTIDE SEQUENCE</scope>
</reference>
<accession>A0A382SA55</accession>
<protein>
    <recommendedName>
        <fullName evidence="2">Benzoyl-CoA-dihydrodiol lyase</fullName>
    </recommendedName>
</protein>
<dbReference type="SUPFAM" id="SSF52096">
    <property type="entry name" value="ClpP/crotonase"/>
    <property type="match status" value="1"/>
</dbReference>
<dbReference type="PANTHER" id="PTHR11941">
    <property type="entry name" value="ENOYL-COA HYDRATASE-RELATED"/>
    <property type="match status" value="1"/>
</dbReference>
<dbReference type="PANTHER" id="PTHR11941:SF54">
    <property type="entry name" value="ENOYL-COA HYDRATASE, MITOCHONDRIAL"/>
    <property type="match status" value="1"/>
</dbReference>
<dbReference type="Gene3D" id="3.90.226.10">
    <property type="entry name" value="2-enoyl-CoA Hydratase, Chain A, domain 1"/>
    <property type="match status" value="2"/>
</dbReference>
<dbReference type="Pfam" id="PF00378">
    <property type="entry name" value="ECH_1"/>
    <property type="match status" value="1"/>
</dbReference>
<evidence type="ECO:0000313" key="1">
    <source>
        <dbReference type="EMBL" id="SVD06800.1"/>
    </source>
</evidence>
<feature type="non-terminal residue" evidence="1">
    <location>
        <position position="313"/>
    </location>
</feature>
<name>A0A382SA55_9ZZZZ</name>
<proteinExistence type="predicted"/>
<dbReference type="AlphaFoldDB" id="A0A382SA55"/>